<keyword evidence="3" id="KW-0969">Cilium</keyword>
<keyword evidence="5" id="KW-0966">Cell projection</keyword>
<evidence type="ECO:0000256" key="6">
    <source>
        <dbReference type="SAM" id="MobiDB-lite"/>
    </source>
</evidence>
<dbReference type="Proteomes" id="UP001151699">
    <property type="component" value="Chromosome C"/>
</dbReference>
<dbReference type="CDD" id="cd22963">
    <property type="entry name" value="DD_CrRSP4-like"/>
    <property type="match status" value="1"/>
</dbReference>
<evidence type="ECO:0000256" key="1">
    <source>
        <dbReference type="ARBA" id="ARBA00004430"/>
    </source>
</evidence>
<evidence type="ECO:0000256" key="4">
    <source>
        <dbReference type="ARBA" id="ARBA00023212"/>
    </source>
</evidence>
<comment type="subcellular location">
    <subcellularLocation>
        <location evidence="1">Cytoplasm</location>
        <location evidence="1">Cytoskeleton</location>
        <location evidence="1">Cilium axoneme</location>
    </subcellularLocation>
</comment>
<accession>A0A9Q0RXK0</accession>
<evidence type="ECO:0000256" key="3">
    <source>
        <dbReference type="ARBA" id="ARBA00023069"/>
    </source>
</evidence>
<proteinExistence type="predicted"/>
<reference evidence="7" key="1">
    <citation type="submission" date="2022-07" db="EMBL/GenBank/DDBJ databases">
        <authorList>
            <person name="Trinca V."/>
            <person name="Uliana J.V.C."/>
            <person name="Torres T.T."/>
            <person name="Ward R.J."/>
            <person name="Monesi N."/>
        </authorList>
    </citation>
    <scope>NUCLEOTIDE SEQUENCE</scope>
    <source>
        <strain evidence="7">HSMRA1968</strain>
        <tissue evidence="7">Whole embryos</tissue>
    </source>
</reference>
<organism evidence="7 8">
    <name type="scientific">Pseudolycoriella hygida</name>
    <dbReference type="NCBI Taxonomy" id="35572"/>
    <lineage>
        <taxon>Eukaryota</taxon>
        <taxon>Metazoa</taxon>
        <taxon>Ecdysozoa</taxon>
        <taxon>Arthropoda</taxon>
        <taxon>Hexapoda</taxon>
        <taxon>Insecta</taxon>
        <taxon>Pterygota</taxon>
        <taxon>Neoptera</taxon>
        <taxon>Endopterygota</taxon>
        <taxon>Diptera</taxon>
        <taxon>Nematocera</taxon>
        <taxon>Sciaroidea</taxon>
        <taxon>Sciaridae</taxon>
        <taxon>Pseudolycoriella</taxon>
    </lineage>
</organism>
<comment type="caution">
    <text evidence="7">The sequence shown here is derived from an EMBL/GenBank/DDBJ whole genome shotgun (WGS) entry which is preliminary data.</text>
</comment>
<dbReference type="InterPro" id="IPR006802">
    <property type="entry name" value="Radial_spoke"/>
</dbReference>
<evidence type="ECO:0000256" key="2">
    <source>
        <dbReference type="ARBA" id="ARBA00022490"/>
    </source>
</evidence>
<dbReference type="AlphaFoldDB" id="A0A9Q0RXK0"/>
<dbReference type="PANTHER" id="PTHR13159">
    <property type="entry name" value="RADIAL SPOKEHEAD-RELATED"/>
    <property type="match status" value="1"/>
</dbReference>
<evidence type="ECO:0000313" key="7">
    <source>
        <dbReference type="EMBL" id="KAJ6636267.1"/>
    </source>
</evidence>
<name>A0A9Q0RXK0_9DIPT</name>
<dbReference type="EMBL" id="WJQU01000004">
    <property type="protein sequence ID" value="KAJ6636267.1"/>
    <property type="molecule type" value="Genomic_DNA"/>
</dbReference>
<dbReference type="GO" id="GO:0001534">
    <property type="term" value="C:radial spoke"/>
    <property type="evidence" value="ECO:0007669"/>
    <property type="project" value="InterPro"/>
</dbReference>
<sequence>MSSSFQTEEDVVKDCIKNENPTVERDFVITKAFLKQQSEGGENLYDHLSAILFKVINERPKNVMDHFEEFNLNVRKEKLRNANSLLVDTYVEPHTLKGAQTFLQCFKECFELPNENRISNRIYDFTHLQYFWSLAGYGYPRERVFSLACSLQMLQSNVIVLNCRYWGQVHGLKLNYYVAEVELSLDEITKRNECDQTNELWGTGINQKSYFVCNCLGDEWIELPKLTSTDIEMSRKIRKYFTGDLSSTIRSNPEFPGIEGNLLRAVIERITTETYVAPVGYYTADGGNASVNSNYISTESNELVDLSSWCLYRMKELPLCSESSSTSIPEWSIRRRNENFQKMSLVLIRSNTWPGAVSFCSDLEHDSLYIGWGVPYYNKAFVPPLPLTTSKEYDFSVKAINQGISDPAPDQQFPTQLISSTDDA</sequence>
<keyword evidence="2" id="KW-0963">Cytoplasm</keyword>
<feature type="region of interest" description="Disordered" evidence="6">
    <location>
        <begin position="405"/>
        <end position="424"/>
    </location>
</feature>
<dbReference type="GO" id="GO:0060294">
    <property type="term" value="P:cilium movement involved in cell motility"/>
    <property type="evidence" value="ECO:0007669"/>
    <property type="project" value="InterPro"/>
</dbReference>
<dbReference type="PANTHER" id="PTHR13159:SF0">
    <property type="entry name" value="RADIAL SPOKE HEAD 6 HOMOLOG A"/>
    <property type="match status" value="1"/>
</dbReference>
<dbReference type="GO" id="GO:0035082">
    <property type="term" value="P:axoneme assembly"/>
    <property type="evidence" value="ECO:0007669"/>
    <property type="project" value="TreeGrafter"/>
</dbReference>
<dbReference type="OrthoDB" id="272202at2759"/>
<keyword evidence="4" id="KW-0206">Cytoskeleton</keyword>
<evidence type="ECO:0000256" key="5">
    <source>
        <dbReference type="ARBA" id="ARBA00023273"/>
    </source>
</evidence>
<feature type="compositionally biased region" description="Polar residues" evidence="6">
    <location>
        <begin position="412"/>
        <end position="424"/>
    </location>
</feature>
<dbReference type="Pfam" id="PF04712">
    <property type="entry name" value="Radial_spoke"/>
    <property type="match status" value="3"/>
</dbReference>
<protein>
    <submittedName>
        <fullName evidence="7">Radial spoke head protein 6 like A</fullName>
    </submittedName>
</protein>
<gene>
    <name evidence="7" type="primary">rsph6a</name>
    <name evidence="7" type="ORF">Bhyg_14855</name>
</gene>
<evidence type="ECO:0000313" key="8">
    <source>
        <dbReference type="Proteomes" id="UP001151699"/>
    </source>
</evidence>
<keyword evidence="8" id="KW-1185">Reference proteome</keyword>